<feature type="domain" description="J" evidence="1">
    <location>
        <begin position="11"/>
        <end position="89"/>
    </location>
</feature>
<dbReference type="Gene3D" id="1.10.287.110">
    <property type="entry name" value="DnaJ domain"/>
    <property type="match status" value="1"/>
</dbReference>
<dbReference type="SMART" id="SM00271">
    <property type="entry name" value="DnaJ"/>
    <property type="match status" value="1"/>
</dbReference>
<dbReference type="InterPro" id="IPR050817">
    <property type="entry name" value="DjlA_DnaK_co-chaperone"/>
</dbReference>
<dbReference type="Proteomes" id="UP000596092">
    <property type="component" value="Chromosome"/>
</dbReference>
<keyword evidence="3" id="KW-1185">Reference proteome</keyword>
<gene>
    <name evidence="2" type="ORF">HP555_05015</name>
</gene>
<dbReference type="PROSITE" id="PS50076">
    <property type="entry name" value="DNAJ_2"/>
    <property type="match status" value="1"/>
</dbReference>
<dbReference type="InterPro" id="IPR001623">
    <property type="entry name" value="DnaJ_domain"/>
</dbReference>
<dbReference type="PANTHER" id="PTHR24074">
    <property type="entry name" value="CO-CHAPERONE PROTEIN DJLA"/>
    <property type="match status" value="1"/>
</dbReference>
<organism evidence="2 3">
    <name type="scientific">Desulfobulbus oligotrophicus</name>
    <dbReference type="NCBI Taxonomy" id="1909699"/>
    <lineage>
        <taxon>Bacteria</taxon>
        <taxon>Pseudomonadati</taxon>
        <taxon>Thermodesulfobacteriota</taxon>
        <taxon>Desulfobulbia</taxon>
        <taxon>Desulfobulbales</taxon>
        <taxon>Desulfobulbaceae</taxon>
        <taxon>Desulfobulbus</taxon>
    </lineage>
</organism>
<dbReference type="CDD" id="cd06257">
    <property type="entry name" value="DnaJ"/>
    <property type="match status" value="1"/>
</dbReference>
<accession>A0A7T5VCE7</accession>
<protein>
    <submittedName>
        <fullName evidence="2">J domain-containing protein</fullName>
    </submittedName>
</protein>
<dbReference type="InterPro" id="IPR036869">
    <property type="entry name" value="J_dom_sf"/>
</dbReference>
<dbReference type="RefSeq" id="WP_199264089.1">
    <property type="nucleotide sequence ID" value="NZ_CP054140.1"/>
</dbReference>
<proteinExistence type="predicted"/>
<name>A0A7T5VCE7_9BACT</name>
<dbReference type="Pfam" id="PF00226">
    <property type="entry name" value="DnaJ"/>
    <property type="match status" value="1"/>
</dbReference>
<dbReference type="KEGG" id="dog:HP555_05015"/>
<sequence length="112" mass="13502">MNAKQWQAIERARKVLGLGESATLAEIKRNYRRLSKLHHPDTAEIETARDSDTMYRITAAYELLLQYCSEYRFPLHREEEEQDALDMYDPEDWWRARFGRDPVWNGKKKRNR</sequence>
<reference evidence="2 3" key="1">
    <citation type="submission" date="2020-05" db="EMBL/GenBank/DDBJ databases">
        <title>Complete genome of Desulfobulbus oligotrophicus.</title>
        <authorList>
            <person name="Podar M."/>
        </authorList>
    </citation>
    <scope>NUCLEOTIDE SEQUENCE [LARGE SCALE GENOMIC DNA]</scope>
    <source>
        <strain evidence="2 3">Prop6</strain>
    </source>
</reference>
<dbReference type="EMBL" id="CP054140">
    <property type="protein sequence ID" value="QQG65267.1"/>
    <property type="molecule type" value="Genomic_DNA"/>
</dbReference>
<evidence type="ECO:0000313" key="2">
    <source>
        <dbReference type="EMBL" id="QQG65267.1"/>
    </source>
</evidence>
<dbReference type="AlphaFoldDB" id="A0A7T5VCE7"/>
<dbReference type="SUPFAM" id="SSF46565">
    <property type="entry name" value="Chaperone J-domain"/>
    <property type="match status" value="1"/>
</dbReference>
<evidence type="ECO:0000313" key="3">
    <source>
        <dbReference type="Proteomes" id="UP000596092"/>
    </source>
</evidence>
<evidence type="ECO:0000259" key="1">
    <source>
        <dbReference type="PROSITE" id="PS50076"/>
    </source>
</evidence>